<proteinExistence type="predicted"/>
<feature type="region of interest" description="Disordered" evidence="1">
    <location>
        <begin position="1204"/>
        <end position="1234"/>
    </location>
</feature>
<dbReference type="Proteomes" id="UP000018936">
    <property type="component" value="Unassembled WGS sequence"/>
</dbReference>
<feature type="region of interest" description="Disordered" evidence="1">
    <location>
        <begin position="939"/>
        <end position="974"/>
    </location>
</feature>
<feature type="compositionally biased region" description="Basic residues" evidence="1">
    <location>
        <begin position="447"/>
        <end position="456"/>
    </location>
</feature>
<feature type="compositionally biased region" description="Pro residues" evidence="1">
    <location>
        <begin position="620"/>
        <end position="629"/>
    </location>
</feature>
<feature type="region of interest" description="Disordered" evidence="1">
    <location>
        <begin position="620"/>
        <end position="646"/>
    </location>
</feature>
<feature type="non-terminal residue" evidence="2">
    <location>
        <position position="1"/>
    </location>
</feature>
<keyword evidence="3" id="KW-1185">Reference proteome</keyword>
<feature type="compositionally biased region" description="Basic and acidic residues" evidence="1">
    <location>
        <begin position="380"/>
        <end position="394"/>
    </location>
</feature>
<feature type="region of interest" description="Disordered" evidence="1">
    <location>
        <begin position="1111"/>
        <end position="1131"/>
    </location>
</feature>
<evidence type="ECO:0000313" key="3">
    <source>
        <dbReference type="Proteomes" id="UP000018936"/>
    </source>
</evidence>
<sequence length="1272" mass="140523">MKWRKEEEDCGWDLLGGGGGGEEEDCGVLGALSLVVFMLTSHNPTREHHQCYKGVRFAERKRRMEHFLTQLGNTISAWRERRVHQPTLKWLISRKLNLEIPSCSGALISSLSSRPRFLQIDIIHRLRGGGILFLHPIPSSTLSLPGSFLPPSLFVSIHSEPLSWGTLSATQPHLSLEEAGFAGLHTHPLATSPPRCQQAAESSAEKAGSEIINSFKLQGLAVPLPARLKKTASFSSCLHDIRWLKEGKRGRKERSKGTGGREEKGKGENKEEEVEEGRKEGERQVEGRKNGRREEGKEEEERGRREKKGRGGKGGRRREEEGRGKTGSGRKEEGKEMKERKRWEGEGRGKRSKGTGGREKGERRDNGRGRKKKRKGKIGRGWEEEWKERGREGRRMTYKVPSNSDCYLLTPHDPIAMKHLTNITLFREKNHPHSPFHGKKPTSSEAKKKKKKRRALGHSPQDIYLLSGLAGQFNSKETSFPPMMMMMSVWGSPFSSSPPNSPQKHPLHLSLFQYFLNFSHFKKDKVGTSTPRIPPASSAGCVPLTHRLGEILGVEVPTSISGVPFQTKTVSLKGSSKVSFSAQMTATPQKDCKPIEERSPTQVLQRTIADGFTICNLPPLDPPSLPPSHTPKISSEPLHAPPKSLSNPPLNKSWFKRLQESATFKTLKRAIWTRFLLKTSGATKPGWAHMTPSCHAYPGFVASGVFFSVGNRFLSPSLSFVFCVLPSQARRGVTGREGRGQPVVGPPNRQPQQWVQRAPCGSRAAGCRHPDFLPPPFYPCGSISQALEGEDGSEISLLLVPPNLRTRRSSQTSHFCPFLIFFPARSSPFPLQHPPPNLSPPPPAGHRILLPRPPSTLCSPLSNSLQTFPFAPGRATVVHRQDTAVSSSWGGEEGGRKGRVCAENRGRGGRDLWSLITINHDYNVCKAEIWPGLEDRANKGQGERLHKEEEGRGGSGQEGSILETPPLPGDQAPPHLKFMSSDLLVFVKFSKKPPTPSCLLQGDKPESPSSSLSRIEWNVTNRNRVSSSPLFTTPKTTVVSTTQEVMAVQSPWFGGGREGRRENAVAGGRIRMQDQPSERNALTPQHQVSCPETLKGENWQYEGWPKTLRTSRMAEKTKRGSDSDEGELLPDLPDERAGILKIPVICGKKKETGIQFQDRAYSVVCVCSGAHRIGEGGNHGGENRAGGALVLEDLSLKIKTLKKKKNHGEKGPIPHPHATPRSHTHTGKGGRVVGREGMWGSGWGGNWRWKTWPRAPLPAAAPGWGNVSESFH</sequence>
<feature type="compositionally biased region" description="Basic and acidic residues" evidence="1">
    <location>
        <begin position="939"/>
        <end position="952"/>
    </location>
</feature>
<dbReference type="AlphaFoldDB" id="V8NV60"/>
<accession>V8NV60</accession>
<name>V8NV60_OPHHA</name>
<dbReference type="EMBL" id="AZIM01001851">
    <property type="protein sequence ID" value="ETE65558.1"/>
    <property type="molecule type" value="Genomic_DNA"/>
</dbReference>
<feature type="compositionally biased region" description="Basic and acidic residues" evidence="1">
    <location>
        <begin position="317"/>
        <end position="349"/>
    </location>
</feature>
<feature type="compositionally biased region" description="Basic and acidic residues" evidence="1">
    <location>
        <begin position="255"/>
        <end position="269"/>
    </location>
</feature>
<feature type="region of interest" description="Disordered" evidence="1">
    <location>
        <begin position="733"/>
        <end position="753"/>
    </location>
</feature>
<feature type="compositionally biased region" description="Basic and acidic residues" evidence="1">
    <location>
        <begin position="356"/>
        <end position="368"/>
    </location>
</feature>
<evidence type="ECO:0000313" key="2">
    <source>
        <dbReference type="EMBL" id="ETE65558.1"/>
    </source>
</evidence>
<evidence type="ECO:0000256" key="1">
    <source>
        <dbReference type="SAM" id="MobiDB-lite"/>
    </source>
</evidence>
<feature type="region of interest" description="Disordered" evidence="1">
    <location>
        <begin position="428"/>
        <end position="458"/>
    </location>
</feature>
<feature type="compositionally biased region" description="Basic residues" evidence="1">
    <location>
        <begin position="1218"/>
        <end position="1228"/>
    </location>
</feature>
<feature type="region of interest" description="Disordered" evidence="1">
    <location>
        <begin position="247"/>
        <end position="394"/>
    </location>
</feature>
<feature type="compositionally biased region" description="Basic and acidic residues" evidence="1">
    <location>
        <begin position="1112"/>
        <end position="1122"/>
    </location>
</feature>
<gene>
    <name evidence="2" type="primary">Rbm25</name>
    <name evidence="2" type="ORF">L345_08677</name>
</gene>
<feature type="compositionally biased region" description="Basic residues" evidence="1">
    <location>
        <begin position="305"/>
        <end position="316"/>
    </location>
</feature>
<protein>
    <submittedName>
        <fullName evidence="2">RNA-binding protein 25</fullName>
    </submittedName>
</protein>
<comment type="caution">
    <text evidence="2">The sequence shown here is derived from an EMBL/GenBank/DDBJ whole genome shotgun (WGS) entry which is preliminary data.</text>
</comment>
<feature type="compositionally biased region" description="Basic and acidic residues" evidence="1">
    <location>
        <begin position="276"/>
        <end position="304"/>
    </location>
</feature>
<organism evidence="2 3">
    <name type="scientific">Ophiophagus hannah</name>
    <name type="common">King cobra</name>
    <name type="synonym">Naja hannah</name>
    <dbReference type="NCBI Taxonomy" id="8665"/>
    <lineage>
        <taxon>Eukaryota</taxon>
        <taxon>Metazoa</taxon>
        <taxon>Chordata</taxon>
        <taxon>Craniata</taxon>
        <taxon>Vertebrata</taxon>
        <taxon>Euteleostomi</taxon>
        <taxon>Lepidosauria</taxon>
        <taxon>Squamata</taxon>
        <taxon>Bifurcata</taxon>
        <taxon>Unidentata</taxon>
        <taxon>Episquamata</taxon>
        <taxon>Toxicofera</taxon>
        <taxon>Serpentes</taxon>
        <taxon>Colubroidea</taxon>
        <taxon>Elapidae</taxon>
        <taxon>Elapinae</taxon>
        <taxon>Ophiophagus</taxon>
    </lineage>
</organism>
<feature type="compositionally biased region" description="Basic residues" evidence="1">
    <location>
        <begin position="369"/>
        <end position="378"/>
    </location>
</feature>
<reference evidence="2 3" key="1">
    <citation type="journal article" date="2013" name="Proc. Natl. Acad. Sci. U.S.A.">
        <title>The king cobra genome reveals dynamic gene evolution and adaptation in the snake venom system.</title>
        <authorList>
            <person name="Vonk F.J."/>
            <person name="Casewell N.R."/>
            <person name="Henkel C.V."/>
            <person name="Heimberg A.M."/>
            <person name="Jansen H.J."/>
            <person name="McCleary R.J."/>
            <person name="Kerkkamp H.M."/>
            <person name="Vos R.A."/>
            <person name="Guerreiro I."/>
            <person name="Calvete J.J."/>
            <person name="Wuster W."/>
            <person name="Woods A.E."/>
            <person name="Logan J.M."/>
            <person name="Harrison R.A."/>
            <person name="Castoe T.A."/>
            <person name="de Koning A.P."/>
            <person name="Pollock D.D."/>
            <person name="Yandell M."/>
            <person name="Calderon D."/>
            <person name="Renjifo C."/>
            <person name="Currier R.B."/>
            <person name="Salgado D."/>
            <person name="Pla D."/>
            <person name="Sanz L."/>
            <person name="Hyder A.S."/>
            <person name="Ribeiro J.M."/>
            <person name="Arntzen J.W."/>
            <person name="van den Thillart G.E."/>
            <person name="Boetzer M."/>
            <person name="Pirovano W."/>
            <person name="Dirks R.P."/>
            <person name="Spaink H.P."/>
            <person name="Duboule D."/>
            <person name="McGlinn E."/>
            <person name="Kini R.M."/>
            <person name="Richardson M.K."/>
        </authorList>
    </citation>
    <scope>NUCLEOTIDE SEQUENCE</scope>
    <source>
        <tissue evidence="2">Blood</tissue>
    </source>
</reference>